<dbReference type="Proteomes" id="UP000184076">
    <property type="component" value="Unassembled WGS sequence"/>
</dbReference>
<dbReference type="Pfam" id="PF04055">
    <property type="entry name" value="Radical_SAM"/>
    <property type="match status" value="1"/>
</dbReference>
<dbReference type="PANTHER" id="PTHR42731:SF5">
    <property type="entry name" value="RADICAL SAM DOMAIN PROTEIN"/>
    <property type="match status" value="1"/>
</dbReference>
<dbReference type="Gene3D" id="3.80.30.20">
    <property type="entry name" value="tm_1862 like domain"/>
    <property type="match status" value="1"/>
</dbReference>
<protein>
    <submittedName>
        <fullName evidence="2">Radical SAM superfamily enzyme YgiQ, UPF0313 family</fullName>
    </submittedName>
</protein>
<feature type="domain" description="Radical SAM core" evidence="1">
    <location>
        <begin position="248"/>
        <end position="485"/>
    </location>
</feature>
<dbReference type="Pfam" id="PF19864">
    <property type="entry name" value="Radical_SAM_N2"/>
    <property type="match status" value="1"/>
</dbReference>
<dbReference type="GO" id="GO:0003824">
    <property type="term" value="F:catalytic activity"/>
    <property type="evidence" value="ECO:0007669"/>
    <property type="project" value="InterPro"/>
</dbReference>
<keyword evidence="3" id="KW-1185">Reference proteome</keyword>
<name>A0A1M5H5A3_9BACT</name>
<dbReference type="OrthoDB" id="9806827at2"/>
<dbReference type="CDD" id="cd02065">
    <property type="entry name" value="B12-binding_like"/>
    <property type="match status" value="1"/>
</dbReference>
<accession>A0A1M5H5A3</accession>
<sequence>MSWKQTSRHQSRMAEEKALVPVNPGGRIRIALAFPNTYRLGMSNLGFQVVYRLLNTAPDVSCERFFHPDPDLLPAFRSGRERLISVESGRPAGDFHLLAFSVPFENDYPNILEMIRFAGLPVRASDRGQGDPLVAVGGVAAFLNPEPLAPFADLVFVGEAEGILPAFVEKWRDLLERPGMSREDLLEALASDVPGIYVPRFYEPRFGPDGLLVGFRRKKGSLPKRIRAARAPSLDDSPGQSVFVCRETEFSETALVEIGRGCGRGCRFCAAGFIYRPPRFRSAESVLAAVRSWRDHTGRVGLVSAAVADHPDVERLCRDLLDEGFQLTFSSLRADRVSPEILKSAGESALKAVAIAPEAGSERLRRVINKDLTEAEILEAAERLTQCGILHLKLYFMIGLPTETRDDLEAVVALVKRIKHHVLERSRGKKRIGTITVSIHSFVPKPFTPFQWVPFAGVGPLKEKAGWIRKALGKVANVRVHFDLPKWAYVQALLARGDRRVADMLEKVALEGMSWTQVFKKSPHNPDFWVLREREPDERFPWEVLDHGIKRSHLWEEYQKALEERPTDACDTTTRCTRCGACARTRPGGLDTHGA</sequence>
<dbReference type="InterPro" id="IPR058240">
    <property type="entry name" value="rSAM_sf"/>
</dbReference>
<dbReference type="SFLD" id="SFLDG01082">
    <property type="entry name" value="B12-binding_domain_containing"/>
    <property type="match status" value="1"/>
</dbReference>
<evidence type="ECO:0000313" key="2">
    <source>
        <dbReference type="EMBL" id="SHG10922.1"/>
    </source>
</evidence>
<proteinExistence type="predicted"/>
<dbReference type="CDD" id="cd01335">
    <property type="entry name" value="Radical_SAM"/>
    <property type="match status" value="1"/>
</dbReference>
<dbReference type="GO" id="GO:0051536">
    <property type="term" value="F:iron-sulfur cluster binding"/>
    <property type="evidence" value="ECO:0007669"/>
    <property type="project" value="InterPro"/>
</dbReference>
<dbReference type="AlphaFoldDB" id="A0A1M5H5A3"/>
<gene>
    <name evidence="2" type="ORF">SAMN02745206_03278</name>
</gene>
<dbReference type="PANTHER" id="PTHR42731">
    <property type="entry name" value="SLL1084 PROTEIN"/>
    <property type="match status" value="1"/>
</dbReference>
<reference evidence="3" key="1">
    <citation type="submission" date="2016-11" db="EMBL/GenBank/DDBJ databases">
        <authorList>
            <person name="Varghese N."/>
            <person name="Submissions S."/>
        </authorList>
    </citation>
    <scope>NUCLEOTIDE SEQUENCE [LARGE SCALE GENOMIC DNA]</scope>
    <source>
        <strain evidence="3">DSM 9756</strain>
    </source>
</reference>
<dbReference type="InterPro" id="IPR007197">
    <property type="entry name" value="rSAM"/>
</dbReference>
<dbReference type="RefSeq" id="WP_073041403.1">
    <property type="nucleotide sequence ID" value="NZ_FQVB01000042.1"/>
</dbReference>
<dbReference type="SMART" id="SM00729">
    <property type="entry name" value="Elp3"/>
    <property type="match status" value="1"/>
</dbReference>
<dbReference type="InterPro" id="IPR006638">
    <property type="entry name" value="Elp3/MiaA/NifB-like_rSAM"/>
</dbReference>
<dbReference type="SUPFAM" id="SSF102114">
    <property type="entry name" value="Radical SAM enzymes"/>
    <property type="match status" value="1"/>
</dbReference>
<dbReference type="EMBL" id="FQVB01000042">
    <property type="protein sequence ID" value="SHG10922.1"/>
    <property type="molecule type" value="Genomic_DNA"/>
</dbReference>
<dbReference type="InterPro" id="IPR045784">
    <property type="entry name" value="Radical_SAM_N2"/>
</dbReference>
<organism evidence="2 3">
    <name type="scientific">Desulfacinum infernum DSM 9756</name>
    <dbReference type="NCBI Taxonomy" id="1121391"/>
    <lineage>
        <taxon>Bacteria</taxon>
        <taxon>Pseudomonadati</taxon>
        <taxon>Thermodesulfobacteriota</taxon>
        <taxon>Syntrophobacteria</taxon>
        <taxon>Syntrophobacterales</taxon>
        <taxon>Syntrophobacteraceae</taxon>
        <taxon>Desulfacinum</taxon>
    </lineage>
</organism>
<dbReference type="STRING" id="1121391.SAMN02745206_03278"/>
<dbReference type="InterPro" id="IPR023404">
    <property type="entry name" value="rSAM_horseshoe"/>
</dbReference>
<dbReference type="SFLD" id="SFLDS00029">
    <property type="entry name" value="Radical_SAM"/>
    <property type="match status" value="1"/>
</dbReference>
<evidence type="ECO:0000259" key="1">
    <source>
        <dbReference type="PROSITE" id="PS51918"/>
    </source>
</evidence>
<dbReference type="PROSITE" id="PS51918">
    <property type="entry name" value="RADICAL_SAM"/>
    <property type="match status" value="1"/>
</dbReference>
<evidence type="ECO:0000313" key="3">
    <source>
        <dbReference type="Proteomes" id="UP000184076"/>
    </source>
</evidence>